<evidence type="ECO:0000256" key="2">
    <source>
        <dbReference type="SAM" id="SignalP"/>
    </source>
</evidence>
<feature type="signal peptide" evidence="2">
    <location>
        <begin position="1"/>
        <end position="33"/>
    </location>
</feature>
<dbReference type="OrthoDB" id="8138583at2"/>
<comment type="caution">
    <text evidence="3">The sequence shown here is derived from an EMBL/GenBank/DDBJ whole genome shotgun (WGS) entry which is preliminary data.</text>
</comment>
<protein>
    <recommendedName>
        <fullName evidence="5">Secreted protein</fullName>
    </recommendedName>
</protein>
<organism evidence="3 4">
    <name type="scientific">Rhodoplanes roseus</name>
    <dbReference type="NCBI Taxonomy" id="29409"/>
    <lineage>
        <taxon>Bacteria</taxon>
        <taxon>Pseudomonadati</taxon>
        <taxon>Pseudomonadota</taxon>
        <taxon>Alphaproteobacteria</taxon>
        <taxon>Hyphomicrobiales</taxon>
        <taxon>Nitrobacteraceae</taxon>
        <taxon>Rhodoplanes</taxon>
    </lineage>
</organism>
<dbReference type="RefSeq" id="WP_111418095.1">
    <property type="nucleotide sequence ID" value="NZ_NPEX01000025.1"/>
</dbReference>
<dbReference type="Proteomes" id="UP000249130">
    <property type="component" value="Unassembled WGS sequence"/>
</dbReference>
<gene>
    <name evidence="3" type="ORF">CH341_05830</name>
</gene>
<dbReference type="AlphaFoldDB" id="A0A327L515"/>
<dbReference type="EMBL" id="NPEX01000025">
    <property type="protein sequence ID" value="RAI45075.1"/>
    <property type="molecule type" value="Genomic_DNA"/>
</dbReference>
<evidence type="ECO:0000313" key="4">
    <source>
        <dbReference type="Proteomes" id="UP000249130"/>
    </source>
</evidence>
<evidence type="ECO:0000256" key="1">
    <source>
        <dbReference type="SAM" id="MobiDB-lite"/>
    </source>
</evidence>
<evidence type="ECO:0000313" key="3">
    <source>
        <dbReference type="EMBL" id="RAI45075.1"/>
    </source>
</evidence>
<keyword evidence="4" id="KW-1185">Reference proteome</keyword>
<evidence type="ECO:0008006" key="5">
    <source>
        <dbReference type="Google" id="ProtNLM"/>
    </source>
</evidence>
<feature type="chain" id="PRO_5016241255" description="Secreted protein" evidence="2">
    <location>
        <begin position="34"/>
        <end position="138"/>
    </location>
</feature>
<keyword evidence="2" id="KW-0732">Signal</keyword>
<reference evidence="3 4" key="1">
    <citation type="submission" date="2017-07" db="EMBL/GenBank/DDBJ databases">
        <title>Draft Genome Sequences of Select Purple Nonsulfur Bacteria.</title>
        <authorList>
            <person name="Lasarre B."/>
            <person name="Mckinlay J.B."/>
        </authorList>
    </citation>
    <scope>NUCLEOTIDE SEQUENCE [LARGE SCALE GENOMIC DNA]</scope>
    <source>
        <strain evidence="3 4">DSM 5909</strain>
    </source>
</reference>
<accession>A0A327L515</accession>
<sequence length="138" mass="14314">MSCRVFGIGPAVTALLLSATAILAATGPAPAVAAPECLAAPDDTPTDGRRWFYRLDHGTSRKCWYLKSAGEPRAAAPARAEASAADLPPAPAVPLAAAAGAGSGPTVALSRPSHPLTESERDALYREFLAWRLQQPPE</sequence>
<feature type="compositionally biased region" description="Low complexity" evidence="1">
    <location>
        <begin position="94"/>
        <end position="108"/>
    </location>
</feature>
<feature type="region of interest" description="Disordered" evidence="1">
    <location>
        <begin position="94"/>
        <end position="120"/>
    </location>
</feature>
<name>A0A327L515_9BRAD</name>
<proteinExistence type="predicted"/>